<evidence type="ECO:0000313" key="2">
    <source>
        <dbReference type="EMBL" id="PZQ09775.1"/>
    </source>
</evidence>
<dbReference type="InterPro" id="IPR011050">
    <property type="entry name" value="Pectin_lyase_fold/virulence"/>
</dbReference>
<dbReference type="Proteomes" id="UP000249046">
    <property type="component" value="Unassembled WGS sequence"/>
</dbReference>
<proteinExistence type="predicted"/>
<feature type="chain" id="PRO_5015910265" description="Right handed beta helix domain-containing protein" evidence="1">
    <location>
        <begin position="25"/>
        <end position="796"/>
    </location>
</feature>
<sequence>MLAIRFARTLLCLAALAPFASSQAAVFRVGGSEGGCTHTTIQAAVDAAQNSPGPDVIRVARDAAYTAQQVMISTSQELEIAGGYDNCVTDATSGTTTLDGSGGGGYPVLRLYGDSGALVRLRGLALTGGDNPDSDHGGGILFVGRGRLELHNVSVRQNRAGYGAGIYVRGEDSGEARLVFGRDVIVNNNIAAHSGGGVYIEMARFDMLEPNSVIAFNEALGNGGGGYGGGLILLAKQNAAYARIGSGTPGLGAIYGNRAVHGGGVAVFGDDPGGVTTSTSMIAQLQMYSTVAGTPAAIRQNVATQNGGAIYLRPYEDLDDTIDAETWLWNVDLDGNIAAKGAAVYGASYNSAFGSPIGSSIHFNDTWGAIGWPAAAVCSPGAYCGSVRGNVSQNGAAQPTDGATFHLEQENVILWIGYTGEDMSTVRGGVAIEGNRGGHLIEAGGDTQIRLHNVLVADNESSGVLIRKGDGGVVWLKDVTLAGNAIGAAQVITQGEGLFDLTRSILWQPGKTLLQCSGCDKTFESSIVSERDSLDGGNTPELVAQDPRFLDPEHGDYRPAAASPAVDHAPAVAGGDRDLLGLPRDVDLACRADFRGRRDVGTYERQQLLPLALNVGFDDDLRLWSATHTTWDGTRDAAGSADSGSAHVLLTAPQNVTRAFGASQCIPLPGPGRYTLNGFGRGSGGTLVNADYAGLYWELRHDGGETCSGGTPNASGHLSLGRSSSFNQPGIPVTIELGETQATYRSSLLVVLTASEGNTVVGGEHTMSAWIDDITLTLDCQGDPSDLIFRDDFELP</sequence>
<gene>
    <name evidence="2" type="ORF">DI564_16995</name>
</gene>
<name>A0A2W5K3W6_9GAMM</name>
<accession>A0A2W5K3W6</accession>
<dbReference type="AlphaFoldDB" id="A0A2W5K3W6"/>
<protein>
    <recommendedName>
        <fullName evidence="4">Right handed beta helix domain-containing protein</fullName>
    </recommendedName>
</protein>
<comment type="caution">
    <text evidence="2">The sequence shown here is derived from an EMBL/GenBank/DDBJ whole genome shotgun (WGS) entry which is preliminary data.</text>
</comment>
<feature type="signal peptide" evidence="1">
    <location>
        <begin position="1"/>
        <end position="24"/>
    </location>
</feature>
<dbReference type="Gene3D" id="2.60.120.260">
    <property type="entry name" value="Galactose-binding domain-like"/>
    <property type="match status" value="1"/>
</dbReference>
<dbReference type="EMBL" id="QFPO01000024">
    <property type="protein sequence ID" value="PZQ09775.1"/>
    <property type="molecule type" value="Genomic_DNA"/>
</dbReference>
<evidence type="ECO:0008006" key="4">
    <source>
        <dbReference type="Google" id="ProtNLM"/>
    </source>
</evidence>
<reference evidence="2 3" key="1">
    <citation type="submission" date="2017-08" db="EMBL/GenBank/DDBJ databases">
        <title>Infants hospitalized years apart are colonized by the same room-sourced microbial strains.</title>
        <authorList>
            <person name="Brooks B."/>
            <person name="Olm M.R."/>
            <person name="Firek B.A."/>
            <person name="Baker R."/>
            <person name="Thomas B.C."/>
            <person name="Morowitz M.J."/>
            <person name="Banfield J.F."/>
        </authorList>
    </citation>
    <scope>NUCLEOTIDE SEQUENCE [LARGE SCALE GENOMIC DNA]</scope>
    <source>
        <strain evidence="2">S2_005_003_R2_42</strain>
    </source>
</reference>
<evidence type="ECO:0000256" key="1">
    <source>
        <dbReference type="SAM" id="SignalP"/>
    </source>
</evidence>
<organism evidence="2 3">
    <name type="scientific">Rhodanobacter denitrificans</name>
    <dbReference type="NCBI Taxonomy" id="666685"/>
    <lineage>
        <taxon>Bacteria</taxon>
        <taxon>Pseudomonadati</taxon>
        <taxon>Pseudomonadota</taxon>
        <taxon>Gammaproteobacteria</taxon>
        <taxon>Lysobacterales</taxon>
        <taxon>Rhodanobacteraceae</taxon>
        <taxon>Rhodanobacter</taxon>
    </lineage>
</organism>
<dbReference type="SUPFAM" id="SSF51126">
    <property type="entry name" value="Pectin lyase-like"/>
    <property type="match status" value="2"/>
</dbReference>
<evidence type="ECO:0000313" key="3">
    <source>
        <dbReference type="Proteomes" id="UP000249046"/>
    </source>
</evidence>
<keyword evidence="1" id="KW-0732">Signal</keyword>